<evidence type="ECO:0000313" key="2">
    <source>
        <dbReference type="EMBL" id="SDD97576.1"/>
    </source>
</evidence>
<name>A0A1G6Z6X4_9BACT</name>
<gene>
    <name evidence="2" type="ORF">SAMN05661003_102295</name>
</gene>
<proteinExistence type="predicted"/>
<evidence type="ECO:0000256" key="1">
    <source>
        <dbReference type="SAM" id="SignalP"/>
    </source>
</evidence>
<reference evidence="3" key="1">
    <citation type="submission" date="2016-10" db="EMBL/GenBank/DDBJ databases">
        <authorList>
            <person name="Varghese N."/>
            <person name="Submissions S."/>
        </authorList>
    </citation>
    <scope>NUCLEOTIDE SEQUENCE [LARGE SCALE GENOMIC DNA]</scope>
    <source>
        <strain evidence="3">DSM 8987</strain>
    </source>
</reference>
<dbReference type="OrthoDB" id="5402382at2"/>
<evidence type="ECO:0000313" key="3">
    <source>
        <dbReference type="Proteomes" id="UP000243205"/>
    </source>
</evidence>
<organism evidence="2 3">
    <name type="scientific">Desulfuromonas thiophila</name>
    <dbReference type="NCBI Taxonomy" id="57664"/>
    <lineage>
        <taxon>Bacteria</taxon>
        <taxon>Pseudomonadati</taxon>
        <taxon>Thermodesulfobacteriota</taxon>
        <taxon>Desulfuromonadia</taxon>
        <taxon>Desulfuromonadales</taxon>
        <taxon>Desulfuromonadaceae</taxon>
        <taxon>Desulfuromonas</taxon>
    </lineage>
</organism>
<dbReference type="AlphaFoldDB" id="A0A1G6Z6X4"/>
<protein>
    <recommendedName>
        <fullName evidence="4">Lipoprotein</fullName>
    </recommendedName>
</protein>
<feature type="chain" id="PRO_5017263950" description="Lipoprotein" evidence="1">
    <location>
        <begin position="28"/>
        <end position="166"/>
    </location>
</feature>
<feature type="signal peptide" evidence="1">
    <location>
        <begin position="1"/>
        <end position="27"/>
    </location>
</feature>
<evidence type="ECO:0008006" key="4">
    <source>
        <dbReference type="Google" id="ProtNLM"/>
    </source>
</evidence>
<sequence length="166" mass="18219">MTTRSFALSLFALPLLTLIMARPGLTADTELAAELQQSPAGQQGFEQTEPVDPPGRRGNILNIVLDRTPSLSTQRGTLVIEAFADHNDNSVQDADEPLLRDGVFCTVDDIRYQLPAFIPGLDYNARYAIRCEGTEGYAPTLSDKNVLIARRGEIIRLSIPCHPLEP</sequence>
<accession>A0A1G6Z6X4</accession>
<keyword evidence="3" id="KW-1185">Reference proteome</keyword>
<dbReference type="Proteomes" id="UP000243205">
    <property type="component" value="Unassembled WGS sequence"/>
</dbReference>
<dbReference type="EMBL" id="FNAQ01000002">
    <property type="protein sequence ID" value="SDD97576.1"/>
    <property type="molecule type" value="Genomic_DNA"/>
</dbReference>
<dbReference type="RefSeq" id="WP_092076383.1">
    <property type="nucleotide sequence ID" value="NZ_FNAQ01000002.1"/>
</dbReference>
<keyword evidence="1" id="KW-0732">Signal</keyword>